<name>A0A7X2LA52_RALPI</name>
<protein>
    <submittedName>
        <fullName evidence="2">DUF3175 domain-containing protein</fullName>
    </submittedName>
</protein>
<evidence type="ECO:0000313" key="2">
    <source>
        <dbReference type="EMBL" id="MRS97802.1"/>
    </source>
</evidence>
<feature type="region of interest" description="Disordered" evidence="1">
    <location>
        <begin position="1"/>
        <end position="30"/>
    </location>
</feature>
<proteinExistence type="predicted"/>
<dbReference type="EMBL" id="WJYN01000001">
    <property type="protein sequence ID" value="MRS97802.1"/>
    <property type="molecule type" value="Genomic_DNA"/>
</dbReference>
<dbReference type="AlphaFoldDB" id="A0A7X2LA52"/>
<reference evidence="2 3" key="1">
    <citation type="submission" date="2019-11" db="EMBL/GenBank/DDBJ databases">
        <title>Phenotypic characterization of an OXA-22 and OXA-60 co-producing Ralstonia pickettii clinical strain.</title>
        <authorList>
            <person name="He F."/>
        </authorList>
    </citation>
    <scope>NUCLEOTIDE SEQUENCE [LARGE SCALE GENOMIC DNA]</scope>
    <source>
        <strain evidence="2 3">PSLESD1</strain>
    </source>
</reference>
<evidence type="ECO:0000313" key="3">
    <source>
        <dbReference type="Proteomes" id="UP000441032"/>
    </source>
</evidence>
<dbReference type="Proteomes" id="UP000441032">
    <property type="component" value="Unassembled WGS sequence"/>
</dbReference>
<evidence type="ECO:0000256" key="1">
    <source>
        <dbReference type="SAM" id="MobiDB-lite"/>
    </source>
</evidence>
<dbReference type="RefSeq" id="WP_154205804.1">
    <property type="nucleotide sequence ID" value="NZ_WJYN01000001.1"/>
</dbReference>
<dbReference type="InterPro" id="IPR021513">
    <property type="entry name" value="Phage_RSL1_Orf186"/>
</dbReference>
<dbReference type="Pfam" id="PF11373">
    <property type="entry name" value="DUF3175"/>
    <property type="match status" value="1"/>
</dbReference>
<comment type="caution">
    <text evidence="2">The sequence shown here is derived from an EMBL/GenBank/DDBJ whole genome shotgun (WGS) entry which is preliminary data.</text>
</comment>
<sequence length="122" mass="13692">MATHRTRSKPSQAKLEAKSEAKPKSRRWSHHVMETSDALDIEPDIFKSRSPARIAASLKASAEHSRRRKGTAFQSAMSMLTFYINRAGHNLSAGRRRILERAKDALRAEFGRPAPSTAKARH</sequence>
<accession>A0A7X2LA52</accession>
<gene>
    <name evidence="2" type="ORF">GJQ57_03940</name>
</gene>
<organism evidence="2 3">
    <name type="scientific">Ralstonia pickettii</name>
    <name type="common">Burkholderia pickettii</name>
    <dbReference type="NCBI Taxonomy" id="329"/>
    <lineage>
        <taxon>Bacteria</taxon>
        <taxon>Pseudomonadati</taxon>
        <taxon>Pseudomonadota</taxon>
        <taxon>Betaproteobacteria</taxon>
        <taxon>Burkholderiales</taxon>
        <taxon>Burkholderiaceae</taxon>
        <taxon>Ralstonia</taxon>
    </lineage>
</organism>